<accession>A0ABU8SGB8</accession>
<evidence type="ECO:0000313" key="2">
    <source>
        <dbReference type="Proteomes" id="UP001377804"/>
    </source>
</evidence>
<name>A0ABU8SGB8_9LACO</name>
<sequence length="153" mass="17280">MKKLSILSICGLAVSLLTGCTFIHKESELKDYLSKETIEIPNKGDITIINQGASDKEYNNKVVLNLLVKASSELQPFLVSSDIKEGKNYPSVTLPAEASGYYSFYTVYNQGETEPARFQMKNFKDGTVYVDRYYYPVINPNLNLGLDPEWFNN</sequence>
<dbReference type="Proteomes" id="UP001377804">
    <property type="component" value="Unassembled WGS sequence"/>
</dbReference>
<proteinExistence type="predicted"/>
<reference evidence="1 2" key="1">
    <citation type="submission" date="2023-10" db="EMBL/GenBank/DDBJ databases">
        <title>Holzapfeliella saturejae sp. nov. isolated from Satureja montana flowers.</title>
        <authorList>
            <person name="Alcantara C."/>
            <person name="Zuniga M."/>
            <person name="Landete J.M."/>
            <person name="Monedero V."/>
        </authorList>
    </citation>
    <scope>NUCLEOTIDE SEQUENCE [LARGE SCALE GENOMIC DNA]</scope>
    <source>
        <strain evidence="1 2">He02</strain>
    </source>
</reference>
<evidence type="ECO:0000313" key="1">
    <source>
        <dbReference type="EMBL" id="MEJ6348426.1"/>
    </source>
</evidence>
<comment type="caution">
    <text evidence="1">The sequence shown here is derived from an EMBL/GenBank/DDBJ whole genome shotgun (WGS) entry which is preliminary data.</text>
</comment>
<dbReference type="RefSeq" id="WP_339969586.1">
    <property type="nucleotide sequence ID" value="NZ_JAWMWG010000001.1"/>
</dbReference>
<dbReference type="PROSITE" id="PS51257">
    <property type="entry name" value="PROKAR_LIPOPROTEIN"/>
    <property type="match status" value="1"/>
</dbReference>
<evidence type="ECO:0008006" key="3">
    <source>
        <dbReference type="Google" id="ProtNLM"/>
    </source>
</evidence>
<keyword evidence="2" id="KW-1185">Reference proteome</keyword>
<organism evidence="1 2">
    <name type="scientific">Holzapfeliella saturejae</name>
    <dbReference type="NCBI Taxonomy" id="3082953"/>
    <lineage>
        <taxon>Bacteria</taxon>
        <taxon>Bacillati</taxon>
        <taxon>Bacillota</taxon>
        <taxon>Bacilli</taxon>
        <taxon>Lactobacillales</taxon>
        <taxon>Lactobacillaceae</taxon>
        <taxon>Holzapfeliella</taxon>
    </lineage>
</organism>
<dbReference type="EMBL" id="JAWMWG010000001">
    <property type="protein sequence ID" value="MEJ6348426.1"/>
    <property type="molecule type" value="Genomic_DNA"/>
</dbReference>
<gene>
    <name evidence="1" type="ORF">R4Y45_04185</name>
</gene>
<protein>
    <recommendedName>
        <fullName evidence="3">Lipoprotein</fullName>
    </recommendedName>
</protein>